<reference evidence="1 2" key="1">
    <citation type="submission" date="2023-09" db="EMBL/GenBank/DDBJ databases">
        <title>Microbacterium fusihabitans sp. nov., Microbacterium phycihabitans sp. nov., and Microbacterium cervinum sp. nov., isolated from dried seaweeds of beach.</title>
        <authorList>
            <person name="Lee S.D."/>
        </authorList>
    </citation>
    <scope>NUCLEOTIDE SEQUENCE [LARGE SCALE GENOMIC DNA]</scope>
    <source>
        <strain evidence="1 2">KSW4-17</strain>
    </source>
</reference>
<evidence type="ECO:0000313" key="1">
    <source>
        <dbReference type="EMBL" id="MDU0366203.1"/>
    </source>
</evidence>
<comment type="caution">
    <text evidence="1">The sequence shown here is derived from an EMBL/GenBank/DDBJ whole genome shotgun (WGS) entry which is preliminary data.</text>
</comment>
<dbReference type="RefSeq" id="WP_315993469.1">
    <property type="nucleotide sequence ID" value="NZ_JAWDIS010000001.1"/>
</dbReference>
<dbReference type="Proteomes" id="UP001263371">
    <property type="component" value="Unassembled WGS sequence"/>
</dbReference>
<name>A0ABU3T4E6_9MICO</name>
<proteinExistence type="predicted"/>
<dbReference type="EMBL" id="JAWDIS010000001">
    <property type="protein sequence ID" value="MDU0366203.1"/>
    <property type="molecule type" value="Genomic_DNA"/>
</dbReference>
<gene>
    <name evidence="1" type="ORF">RWH45_03180</name>
</gene>
<evidence type="ECO:0000313" key="2">
    <source>
        <dbReference type="Proteomes" id="UP001263371"/>
    </source>
</evidence>
<organism evidence="1 2">
    <name type="scientific">Microbacterium galbum</name>
    <dbReference type="NCBI Taxonomy" id="3075994"/>
    <lineage>
        <taxon>Bacteria</taxon>
        <taxon>Bacillati</taxon>
        <taxon>Actinomycetota</taxon>
        <taxon>Actinomycetes</taxon>
        <taxon>Micrococcales</taxon>
        <taxon>Microbacteriaceae</taxon>
        <taxon>Microbacterium</taxon>
    </lineage>
</organism>
<sequence>MTEEIPFPPRRNAAVLQEWVDDFLAAGNSNGADIVVAQQDGERTNDTGLVIMRLRKARASIYMEPRGFDDPAWEMTLTARPEDLTAPPHEMGALGAEIVVAANLCTYLQYRSLEWDRNSGRH</sequence>
<protein>
    <submittedName>
        <fullName evidence="1">Uncharacterized protein</fullName>
    </submittedName>
</protein>
<accession>A0ABU3T4E6</accession>
<keyword evidence="2" id="KW-1185">Reference proteome</keyword>